<organism evidence="2 3">
    <name type="scientific">Maritimibacter dapengensis</name>
    <dbReference type="NCBI Taxonomy" id="2836868"/>
    <lineage>
        <taxon>Bacteria</taxon>
        <taxon>Pseudomonadati</taxon>
        <taxon>Pseudomonadota</taxon>
        <taxon>Alphaproteobacteria</taxon>
        <taxon>Rhodobacterales</taxon>
        <taxon>Roseobacteraceae</taxon>
        <taxon>Maritimibacter</taxon>
    </lineage>
</organism>
<reference evidence="2 3" key="1">
    <citation type="submission" date="2021-05" db="EMBL/GenBank/DDBJ databases">
        <title>Culturable bacteria isolated from Daya Bay.</title>
        <authorList>
            <person name="Zheng W."/>
            <person name="Yu S."/>
            <person name="Huang Y."/>
        </authorList>
    </citation>
    <scope>NUCLEOTIDE SEQUENCE [LARGE SCALE GENOMIC DNA]</scope>
    <source>
        <strain evidence="2 3">DP4N28-5</strain>
    </source>
</reference>
<accession>A0ABS6T423</accession>
<gene>
    <name evidence="2" type="ORF">KJP28_13495</name>
</gene>
<name>A0ABS6T423_9RHOB</name>
<dbReference type="EMBL" id="JAHUZE010000003">
    <property type="protein sequence ID" value="MBV7379940.1"/>
    <property type="molecule type" value="Genomic_DNA"/>
</dbReference>
<evidence type="ECO:0000313" key="2">
    <source>
        <dbReference type="EMBL" id="MBV7379940.1"/>
    </source>
</evidence>
<sequence>MSDDFKPVLYLKENCPFCLKVRIFVLESGSADQVTVRDFTEGTEGETSVKPELSAHLDKVSFPAAQMAPGIFINESDDIIAKLEALSGKPAAQMTVYQNYVNGAFSLAMTLWRENVELKQAAASA</sequence>
<evidence type="ECO:0000313" key="3">
    <source>
        <dbReference type="Proteomes" id="UP000756530"/>
    </source>
</evidence>
<dbReference type="PROSITE" id="PS51354">
    <property type="entry name" value="GLUTAREDOXIN_2"/>
    <property type="match status" value="1"/>
</dbReference>
<feature type="domain" description="GST N-terminal" evidence="1">
    <location>
        <begin position="9"/>
        <end position="89"/>
    </location>
</feature>
<dbReference type="Proteomes" id="UP000756530">
    <property type="component" value="Unassembled WGS sequence"/>
</dbReference>
<dbReference type="InterPro" id="IPR004045">
    <property type="entry name" value="Glutathione_S-Trfase_N"/>
</dbReference>
<protein>
    <submittedName>
        <fullName evidence="2">Glutathione S-transferase domain-containing protein</fullName>
    </submittedName>
</protein>
<comment type="caution">
    <text evidence="2">The sequence shown here is derived from an EMBL/GenBank/DDBJ whole genome shotgun (WGS) entry which is preliminary data.</text>
</comment>
<proteinExistence type="predicted"/>
<dbReference type="Pfam" id="PF13417">
    <property type="entry name" value="GST_N_3"/>
    <property type="match status" value="1"/>
</dbReference>
<keyword evidence="3" id="KW-1185">Reference proteome</keyword>
<evidence type="ECO:0000259" key="1">
    <source>
        <dbReference type="Pfam" id="PF13417"/>
    </source>
</evidence>